<dbReference type="Proteomes" id="UP000275076">
    <property type="component" value="Unassembled WGS sequence"/>
</dbReference>
<dbReference type="InterPro" id="IPR005814">
    <property type="entry name" value="Aminotrans_3"/>
</dbReference>
<dbReference type="InterPro" id="IPR015422">
    <property type="entry name" value="PyrdxlP-dep_Trfase_small"/>
</dbReference>
<evidence type="ECO:0000256" key="2">
    <source>
        <dbReference type="ARBA" id="ARBA00022898"/>
    </source>
</evidence>
<evidence type="ECO:0000313" key="4">
    <source>
        <dbReference type="EMBL" id="RSL31182.1"/>
    </source>
</evidence>
<keyword evidence="2 3" id="KW-0663">Pyridoxal phosphate</keyword>
<protein>
    <submittedName>
        <fullName evidence="4">Aspartate aminotransferase family protein</fullName>
    </submittedName>
</protein>
<reference evidence="4 5" key="1">
    <citation type="submission" date="2018-10" db="EMBL/GenBank/DDBJ databases">
        <title>Draft genome sequence of Bacillus salarius IM0101, isolated from a hypersaline soil in Inner Mongolia, China.</title>
        <authorList>
            <person name="Yamprayoonswat W."/>
            <person name="Boonvisut S."/>
            <person name="Jumpathong W."/>
            <person name="Sittihan S."/>
            <person name="Ruangsuj P."/>
            <person name="Wanthongcharoen S."/>
            <person name="Thongpramul N."/>
            <person name="Pimmason S."/>
            <person name="Yu B."/>
            <person name="Yasawong M."/>
        </authorList>
    </citation>
    <scope>NUCLEOTIDE SEQUENCE [LARGE SCALE GENOMIC DNA]</scope>
    <source>
        <strain evidence="4 5">IM0101</strain>
    </source>
</reference>
<proteinExistence type="inferred from homology"/>
<dbReference type="InterPro" id="IPR015424">
    <property type="entry name" value="PyrdxlP-dep_Trfase"/>
</dbReference>
<dbReference type="Gene3D" id="3.90.1150.10">
    <property type="entry name" value="Aspartate Aminotransferase, domain 1"/>
    <property type="match status" value="1"/>
</dbReference>
<evidence type="ECO:0000256" key="3">
    <source>
        <dbReference type="RuleBase" id="RU003560"/>
    </source>
</evidence>
<organism evidence="4 5">
    <name type="scientific">Salibacterium salarium</name>
    <dbReference type="NCBI Taxonomy" id="284579"/>
    <lineage>
        <taxon>Bacteria</taxon>
        <taxon>Bacillati</taxon>
        <taxon>Bacillota</taxon>
        <taxon>Bacilli</taxon>
        <taxon>Bacillales</taxon>
        <taxon>Bacillaceae</taxon>
    </lineage>
</organism>
<accession>A0A3R9Q0S2</accession>
<keyword evidence="4" id="KW-0808">Transferase</keyword>
<dbReference type="InterPro" id="IPR049704">
    <property type="entry name" value="Aminotrans_3_PPA_site"/>
</dbReference>
<comment type="cofactor">
    <cofactor evidence="1">
        <name>pyridoxal 5'-phosphate</name>
        <dbReference type="ChEBI" id="CHEBI:597326"/>
    </cofactor>
</comment>
<comment type="caution">
    <text evidence="4">The sequence shown here is derived from an EMBL/GenBank/DDBJ whole genome shotgun (WGS) entry which is preliminary data.</text>
</comment>
<gene>
    <name evidence="4" type="ORF">D7Z54_21990</name>
</gene>
<dbReference type="EMBL" id="RBVX01000027">
    <property type="protein sequence ID" value="RSL31182.1"/>
    <property type="molecule type" value="Genomic_DNA"/>
</dbReference>
<keyword evidence="5" id="KW-1185">Reference proteome</keyword>
<dbReference type="GO" id="GO:0030170">
    <property type="term" value="F:pyridoxal phosphate binding"/>
    <property type="evidence" value="ECO:0007669"/>
    <property type="project" value="InterPro"/>
</dbReference>
<dbReference type="CDD" id="cd00610">
    <property type="entry name" value="OAT_like"/>
    <property type="match status" value="1"/>
</dbReference>
<sequence>MAVREVNHPTLAYLENTPSSKQFLEEAKTVMPGGVTANIKHFDPHPIIMKHGKGSIVTDVDNNKYIDYLMSYGSLVTGHGHETIKQAINAQMVEDGTWLFGTPHHLEVEFGKRLQNYFPSLERLRYTNSGTEATLLALRLAAAYTGKHKVAKFEGHYHGGYDQMLVSVNPPVDLAGEEHAPNALPESKGMHESHVENTLILPFNDLNACEDLLRAHRNEIGAVMMEPVQGGIIPADVAFMRGLRKVTRELGIILIFDEVKTGFRLGLGGAQTRFDITPDLTTLGKAIGGGFPIGVVGGRKDIMMNSAPSSGADVFDSSQSKYFSAKDVLFHSGTYNGQPMILAAGMAVINILEKEINSVMEKTNRLKEGINHIFDYYGVEGGTVGIGSIFSVTLTNKEKISNYRDLQQTDLATRKEIDFRLLQKGIYTKPMNRFSVSTSHTDEDVDETLIAFDQVFQEVFEGSRF</sequence>
<dbReference type="Gene3D" id="3.40.640.10">
    <property type="entry name" value="Type I PLP-dependent aspartate aminotransferase-like (Major domain)"/>
    <property type="match status" value="1"/>
</dbReference>
<dbReference type="InterPro" id="IPR015421">
    <property type="entry name" value="PyrdxlP-dep_Trfase_major"/>
</dbReference>
<dbReference type="GO" id="GO:0008483">
    <property type="term" value="F:transaminase activity"/>
    <property type="evidence" value="ECO:0007669"/>
    <property type="project" value="UniProtKB-KW"/>
</dbReference>
<name>A0A3R9Q0S2_9BACI</name>
<comment type="similarity">
    <text evidence="3">Belongs to the class-III pyridoxal-phosphate-dependent aminotransferase family.</text>
</comment>
<dbReference type="OrthoDB" id="9807885at2"/>
<dbReference type="PANTHER" id="PTHR43713">
    <property type="entry name" value="GLUTAMATE-1-SEMIALDEHYDE 2,1-AMINOMUTASE"/>
    <property type="match status" value="1"/>
</dbReference>
<dbReference type="PANTHER" id="PTHR43713:SF3">
    <property type="entry name" value="GLUTAMATE-1-SEMIALDEHYDE 2,1-AMINOMUTASE 1, CHLOROPLASTIC-RELATED"/>
    <property type="match status" value="1"/>
</dbReference>
<keyword evidence="4" id="KW-0032">Aminotransferase</keyword>
<dbReference type="SUPFAM" id="SSF53383">
    <property type="entry name" value="PLP-dependent transferases"/>
    <property type="match status" value="1"/>
</dbReference>
<evidence type="ECO:0000256" key="1">
    <source>
        <dbReference type="ARBA" id="ARBA00001933"/>
    </source>
</evidence>
<dbReference type="AlphaFoldDB" id="A0A3R9Q0S2"/>
<dbReference type="Pfam" id="PF00202">
    <property type="entry name" value="Aminotran_3"/>
    <property type="match status" value="1"/>
</dbReference>
<dbReference type="PROSITE" id="PS00600">
    <property type="entry name" value="AA_TRANSFER_CLASS_3"/>
    <property type="match status" value="1"/>
</dbReference>
<evidence type="ECO:0000313" key="5">
    <source>
        <dbReference type="Proteomes" id="UP000275076"/>
    </source>
</evidence>
<dbReference type="RefSeq" id="WP_125559062.1">
    <property type="nucleotide sequence ID" value="NZ_RBVX01000027.1"/>
</dbReference>